<dbReference type="Proteomes" id="UP001501588">
    <property type="component" value="Unassembled WGS sequence"/>
</dbReference>
<evidence type="ECO:0000313" key="8">
    <source>
        <dbReference type="EMBL" id="GAA0604015.1"/>
    </source>
</evidence>
<dbReference type="SUPFAM" id="SSF56645">
    <property type="entry name" value="Acyl-CoA dehydrogenase NM domain-like"/>
    <property type="match status" value="1"/>
</dbReference>
<comment type="caution">
    <text evidence="8">The sequence shown here is derived from an EMBL/GenBank/DDBJ whole genome shotgun (WGS) entry which is preliminary data.</text>
</comment>
<evidence type="ECO:0000259" key="6">
    <source>
        <dbReference type="Pfam" id="PF00441"/>
    </source>
</evidence>
<comment type="cofactor">
    <cofactor evidence="1">
        <name>FAD</name>
        <dbReference type="ChEBI" id="CHEBI:57692"/>
    </cofactor>
</comment>
<dbReference type="InterPro" id="IPR050741">
    <property type="entry name" value="Acyl-CoA_dehydrogenase"/>
</dbReference>
<keyword evidence="4" id="KW-0274">FAD</keyword>
<evidence type="ECO:0000256" key="5">
    <source>
        <dbReference type="ARBA" id="ARBA00023002"/>
    </source>
</evidence>
<feature type="domain" description="Acyl-CoA dehydrogenase/oxidase C-terminal" evidence="6">
    <location>
        <begin position="232"/>
        <end position="353"/>
    </location>
</feature>
<dbReference type="InterPro" id="IPR013786">
    <property type="entry name" value="AcylCoA_DH/ox_N"/>
</dbReference>
<evidence type="ECO:0000256" key="1">
    <source>
        <dbReference type="ARBA" id="ARBA00001974"/>
    </source>
</evidence>
<reference evidence="8 9" key="1">
    <citation type="journal article" date="2019" name="Int. J. Syst. Evol. Microbiol.">
        <title>The Global Catalogue of Microorganisms (GCM) 10K type strain sequencing project: providing services to taxonomists for standard genome sequencing and annotation.</title>
        <authorList>
            <consortium name="The Broad Institute Genomics Platform"/>
            <consortium name="The Broad Institute Genome Sequencing Center for Infectious Disease"/>
            <person name="Wu L."/>
            <person name="Ma J."/>
        </authorList>
    </citation>
    <scope>NUCLEOTIDE SEQUENCE [LARGE SCALE GENOMIC DNA]</scope>
    <source>
        <strain evidence="8 9">JCM 9933</strain>
    </source>
</reference>
<dbReference type="InterPro" id="IPR036250">
    <property type="entry name" value="AcylCo_DH-like_C"/>
</dbReference>
<dbReference type="InterPro" id="IPR009100">
    <property type="entry name" value="AcylCoA_DH/oxidase_NM_dom_sf"/>
</dbReference>
<feature type="domain" description="Acyl-CoA dehydrogenase/oxidase N-terminal" evidence="7">
    <location>
        <begin position="29"/>
        <end position="123"/>
    </location>
</feature>
<dbReference type="Gene3D" id="1.20.140.10">
    <property type="entry name" value="Butyryl-CoA Dehydrogenase, subunit A, domain 3"/>
    <property type="match status" value="1"/>
</dbReference>
<evidence type="ECO:0000256" key="4">
    <source>
        <dbReference type="ARBA" id="ARBA00022827"/>
    </source>
</evidence>
<dbReference type="Gene3D" id="2.40.110.10">
    <property type="entry name" value="Butyryl-CoA Dehydrogenase, subunit A, domain 2"/>
    <property type="match status" value="1"/>
</dbReference>
<gene>
    <name evidence="8" type="ORF">GCM10009416_47040</name>
</gene>
<keyword evidence="5" id="KW-0560">Oxidoreductase</keyword>
<dbReference type="PANTHER" id="PTHR48083:SF37">
    <property type="entry name" value="DEHYDROGENASE, PUTATIVE-RELATED"/>
    <property type="match status" value="1"/>
</dbReference>
<accession>A0ABN1G562</accession>
<dbReference type="Pfam" id="PF00441">
    <property type="entry name" value="Acyl-CoA_dh_1"/>
    <property type="match status" value="1"/>
</dbReference>
<evidence type="ECO:0000259" key="7">
    <source>
        <dbReference type="Pfam" id="PF02771"/>
    </source>
</evidence>
<sequence>MPPALRRPAPPAMEEAPALDRLRSLLPAIAARAAALDVDGAFPGEDIAALATEGLLRTPLPEAEGGQGWGTAPAGAAPLCAALRLVGRASLPLGRIFEGHVNAAKLVLRRGNAAQAEAAARDLRAGRLFGVWNTDPPGGGPPLTLENGVLKGRKVLCSGAGWVERALVTARDAGAPADAPTRMALVPLERHARADLSGWTAQGMRASATGAVDFTGLRVGPGELVGQPGDYLAQPDFSAGAWRFAAVHCGGVEAVLGALRDHLRRTGRGADPHQAARLGQAAMAAETARLWVEAAAAKAEAPGAGVEAVAHVGLARLAVERAALDVLELAQRSVGLQAFMRPSPLERLVRDLATYLRQPAPDRVLSEAAAFVLSAPQEPGDLWG</sequence>
<evidence type="ECO:0000256" key="3">
    <source>
        <dbReference type="ARBA" id="ARBA00022630"/>
    </source>
</evidence>
<proteinExistence type="inferred from homology"/>
<evidence type="ECO:0000256" key="2">
    <source>
        <dbReference type="ARBA" id="ARBA00009347"/>
    </source>
</evidence>
<dbReference type="RefSeq" id="WP_343897881.1">
    <property type="nucleotide sequence ID" value="NZ_BAAAFZ010000093.1"/>
</dbReference>
<protein>
    <submittedName>
        <fullName evidence="8">Acyl-CoA dehydrogenase family protein</fullName>
    </submittedName>
</protein>
<dbReference type="InterPro" id="IPR009075">
    <property type="entry name" value="AcylCo_DH/oxidase_C"/>
</dbReference>
<dbReference type="EMBL" id="BAAAFZ010000093">
    <property type="protein sequence ID" value="GAA0604015.1"/>
    <property type="molecule type" value="Genomic_DNA"/>
</dbReference>
<dbReference type="PANTHER" id="PTHR48083">
    <property type="entry name" value="MEDIUM-CHAIN SPECIFIC ACYL-COA DEHYDROGENASE, MITOCHONDRIAL-RELATED"/>
    <property type="match status" value="1"/>
</dbReference>
<keyword evidence="9" id="KW-1185">Reference proteome</keyword>
<dbReference type="InterPro" id="IPR046373">
    <property type="entry name" value="Acyl-CoA_Oxase/DH_mid-dom_sf"/>
</dbReference>
<evidence type="ECO:0000313" key="9">
    <source>
        <dbReference type="Proteomes" id="UP001501588"/>
    </source>
</evidence>
<comment type="similarity">
    <text evidence="2">Belongs to the acyl-CoA dehydrogenase family.</text>
</comment>
<dbReference type="Pfam" id="PF02771">
    <property type="entry name" value="Acyl-CoA_dh_N"/>
    <property type="match status" value="1"/>
</dbReference>
<name>A0ABN1G562_9PROT</name>
<dbReference type="SUPFAM" id="SSF47203">
    <property type="entry name" value="Acyl-CoA dehydrogenase C-terminal domain-like"/>
    <property type="match status" value="1"/>
</dbReference>
<organism evidence="8 9">
    <name type="scientific">Craurococcus roseus</name>
    <dbReference type="NCBI Taxonomy" id="77585"/>
    <lineage>
        <taxon>Bacteria</taxon>
        <taxon>Pseudomonadati</taxon>
        <taxon>Pseudomonadota</taxon>
        <taxon>Alphaproteobacteria</taxon>
        <taxon>Acetobacterales</taxon>
        <taxon>Acetobacteraceae</taxon>
        <taxon>Craurococcus</taxon>
    </lineage>
</organism>
<dbReference type="Gene3D" id="1.10.540.10">
    <property type="entry name" value="Acyl-CoA dehydrogenase/oxidase, N-terminal domain"/>
    <property type="match status" value="1"/>
</dbReference>
<keyword evidence="3" id="KW-0285">Flavoprotein</keyword>
<dbReference type="InterPro" id="IPR037069">
    <property type="entry name" value="AcylCoA_DH/ox_N_sf"/>
</dbReference>